<dbReference type="RefSeq" id="WP_112746829.1">
    <property type="nucleotide sequence ID" value="NZ_QMFY01000004.1"/>
</dbReference>
<evidence type="ECO:0008006" key="7">
    <source>
        <dbReference type="Google" id="ProtNLM"/>
    </source>
</evidence>
<dbReference type="Pfam" id="PF00041">
    <property type="entry name" value="fn3"/>
    <property type="match status" value="2"/>
</dbReference>
<feature type="signal peptide" evidence="2">
    <location>
        <begin position="1"/>
        <end position="28"/>
    </location>
</feature>
<dbReference type="PROSITE" id="PS51820">
    <property type="entry name" value="PA14"/>
    <property type="match status" value="1"/>
</dbReference>
<dbReference type="SMART" id="SM00758">
    <property type="entry name" value="PA14"/>
    <property type="match status" value="1"/>
</dbReference>
<dbReference type="PROSITE" id="PS50853">
    <property type="entry name" value="FN3"/>
    <property type="match status" value="7"/>
</dbReference>
<proteinExistence type="predicted"/>
<dbReference type="InterPro" id="IPR026444">
    <property type="entry name" value="Secre_tail"/>
</dbReference>
<evidence type="ECO:0000259" key="3">
    <source>
        <dbReference type="PROSITE" id="PS50853"/>
    </source>
</evidence>
<dbReference type="PANTHER" id="PTHR46708:SF2">
    <property type="entry name" value="FIBRONECTIN TYPE-III DOMAIN-CONTAINING PROTEIN"/>
    <property type="match status" value="1"/>
</dbReference>
<accession>A0A364Y360</accession>
<dbReference type="InterPro" id="IPR036116">
    <property type="entry name" value="FN3_sf"/>
</dbReference>
<dbReference type="InterPro" id="IPR013783">
    <property type="entry name" value="Ig-like_fold"/>
</dbReference>
<feature type="domain" description="PA14" evidence="4">
    <location>
        <begin position="677"/>
        <end position="817"/>
    </location>
</feature>
<protein>
    <recommendedName>
        <fullName evidence="7">Staphylococcus aureus surface protein A</fullName>
    </recommendedName>
</protein>
<dbReference type="SUPFAM" id="SSF49265">
    <property type="entry name" value="Fibronectin type III"/>
    <property type="match status" value="4"/>
</dbReference>
<feature type="domain" description="Fibronectin type-III" evidence="3">
    <location>
        <begin position="926"/>
        <end position="1018"/>
    </location>
</feature>
<dbReference type="SMART" id="SM00060">
    <property type="entry name" value="FN3"/>
    <property type="match status" value="7"/>
</dbReference>
<dbReference type="InterPro" id="IPR015919">
    <property type="entry name" value="Cadherin-like_sf"/>
</dbReference>
<dbReference type="InterPro" id="IPR029058">
    <property type="entry name" value="AB_hydrolase_fold"/>
</dbReference>
<organism evidence="5 6">
    <name type="scientific">Pseudochryseolinea flava</name>
    <dbReference type="NCBI Taxonomy" id="2059302"/>
    <lineage>
        <taxon>Bacteria</taxon>
        <taxon>Pseudomonadati</taxon>
        <taxon>Bacteroidota</taxon>
        <taxon>Cytophagia</taxon>
        <taxon>Cytophagales</taxon>
        <taxon>Fulvivirgaceae</taxon>
        <taxon>Pseudochryseolinea</taxon>
    </lineage>
</organism>
<dbReference type="SUPFAM" id="SSF56988">
    <property type="entry name" value="Anthrax protective antigen"/>
    <property type="match status" value="1"/>
</dbReference>
<dbReference type="InterPro" id="IPR011658">
    <property type="entry name" value="PA14_dom"/>
</dbReference>
<comment type="caution">
    <text evidence="5">The sequence shown here is derived from an EMBL/GenBank/DDBJ whole genome shotgun (WGS) entry which is preliminary data.</text>
</comment>
<feature type="domain" description="Fibronectin type-III" evidence="3">
    <location>
        <begin position="591"/>
        <end position="680"/>
    </location>
</feature>
<dbReference type="Proteomes" id="UP000251889">
    <property type="component" value="Unassembled WGS sequence"/>
</dbReference>
<dbReference type="InterPro" id="IPR050991">
    <property type="entry name" value="ECM_Regulatory_Proteins"/>
</dbReference>
<dbReference type="InterPro" id="IPR037524">
    <property type="entry name" value="PA14/GLEYA"/>
</dbReference>
<dbReference type="NCBIfam" id="TIGR04183">
    <property type="entry name" value="Por_Secre_tail"/>
    <property type="match status" value="1"/>
</dbReference>
<feature type="domain" description="Fibronectin type-III" evidence="3">
    <location>
        <begin position="830"/>
        <end position="920"/>
    </location>
</feature>
<dbReference type="OrthoDB" id="9803616at2"/>
<dbReference type="CDD" id="cd00063">
    <property type="entry name" value="FN3"/>
    <property type="match status" value="7"/>
</dbReference>
<evidence type="ECO:0000313" key="6">
    <source>
        <dbReference type="Proteomes" id="UP000251889"/>
    </source>
</evidence>
<keyword evidence="1" id="KW-0677">Repeat</keyword>
<keyword evidence="6" id="KW-1185">Reference proteome</keyword>
<dbReference type="InterPro" id="IPR003961">
    <property type="entry name" value="FN3_dom"/>
</dbReference>
<feature type="domain" description="Fibronectin type-III" evidence="3">
    <location>
        <begin position="493"/>
        <end position="588"/>
    </location>
</feature>
<dbReference type="GO" id="GO:0005509">
    <property type="term" value="F:calcium ion binding"/>
    <property type="evidence" value="ECO:0007669"/>
    <property type="project" value="InterPro"/>
</dbReference>
<keyword evidence="2" id="KW-0732">Signal</keyword>
<dbReference type="SUPFAM" id="SSF53474">
    <property type="entry name" value="alpha/beta-Hydrolases"/>
    <property type="match status" value="1"/>
</dbReference>
<dbReference type="SUPFAM" id="SSF49313">
    <property type="entry name" value="Cadherin-like"/>
    <property type="match status" value="1"/>
</dbReference>
<name>A0A364Y360_9BACT</name>
<evidence type="ECO:0000256" key="2">
    <source>
        <dbReference type="SAM" id="SignalP"/>
    </source>
</evidence>
<feature type="domain" description="Fibronectin type-III" evidence="3">
    <location>
        <begin position="2081"/>
        <end position="2166"/>
    </location>
</feature>
<dbReference type="GO" id="GO:0016020">
    <property type="term" value="C:membrane"/>
    <property type="evidence" value="ECO:0007669"/>
    <property type="project" value="InterPro"/>
</dbReference>
<feature type="domain" description="Fibronectin type-III" evidence="3">
    <location>
        <begin position="1430"/>
        <end position="1519"/>
    </location>
</feature>
<evidence type="ECO:0000259" key="4">
    <source>
        <dbReference type="PROSITE" id="PS51820"/>
    </source>
</evidence>
<reference evidence="5 6" key="1">
    <citation type="submission" date="2018-06" db="EMBL/GenBank/DDBJ databases">
        <title>Chryseolinea flavus sp. nov., a member of the phylum Bacteroidetes isolated from soil.</title>
        <authorList>
            <person name="Li Y."/>
            <person name="Wang J."/>
        </authorList>
    </citation>
    <scope>NUCLEOTIDE SEQUENCE [LARGE SCALE GENOMIC DNA]</scope>
    <source>
        <strain evidence="5 6">SDU1-6</strain>
    </source>
</reference>
<sequence length="3136" mass="333297">MKKTYMMAAFQFGAILLSLVFVSLQSRAQNCPPNNTMPEFQNFTYTQVQSWNTSAYASYQYNSPEGDASSWMRFRMISPNGFNRCANDGLKYPLIIMLHGSGESGVYDAAPNNGSGEQDNDKQLTHGGERHRNMVQNGTFPGFVIFPQIRKTSTGQNYWGPDNLKAVRYIIDKLIADFKVDPDRVYLHGLSMGGEGTWIFANLYPTYFAAIHPMSAAGSNFWNGSTGNSENYKTLPIRHAQGGLDGAPTKYQGNEMVQHLRSVGANVRYSYYPNGGHSIWGNEYNKSDFFSWFLSNKKNQIWVQNQQTSFCPGEPFNITLGLTPGFNAYEWVKNSTGGAAFAFTSSITVTQADIGTTYYARFRRTASGPWSEWSAGVLIDGNKGPSATPTVTASGSVNLVPLDGSPEVTLSGPSGKAQYTWSVTPSATLPAIQTITTGTAGSYILQTKDAAGTGLESNGETPTEYRATPQGCLSLGSTPVVVTTSNGFGVPASPGNFFATAASPNSIILNWDDRSSNELGFEIYRTTTPGSGYKLISIRPATATANPQTYTDNTNVQPNTIYYYQMRAVNASGGSNYTPEISVNTAIDNVAPSAPILSLVSSSRTEINLSWTASTDNVGVTEYNVYQNGTLIATVPSSTLTYKATGLVSFSTYNYVVRARDFATNLSAASNQIIASAINAGLYYYYYHHNNNLTSVNQITTNGTFIKNGYVTRFLLSPRTQNDQFAFIYEGFINIPTTGSYTFYTQSDDGSVLYVNNQLVVNNDGGHGCNEKAGTPITLSAGSYPIRALYYEGTGGECLTVRWQGPGIAKAEIPDAAFQDAITPPPSVAAPSNFNSTVASFSQINLTWTDNSNNETGFEISRSASSNGTYVLIATTGPNTTSYAHTGLAPGSTHYYKIRAISANNASALVGPTNKTTSNSPAAPNAPNNLVANAISATQVNLSWNDNSTSEVGYELQRSSANVGTSFVTIATTAANATTFGDTQLTGHSTVYYRVRARGAGNNHSNYTTVVSVTTPNRAPVIQNIPDQSMTASSGTAQTLNITTTDPDNDAIVYTFTTGGSPGLPAGAVFTDDGYGKGVITFTNVVAGAYTIIATASDGLASVNDQFIVTFGSNQPPAVNVTNPSGFVNSLVTEEGRTTPLVFSVTDPNGAGTLTTPTIVGLPTFATSAWTGSNPRLLTLNFSPTVGQQGIYNVSVDFKDNAGGITTKTFTVTVLPVDNFFTVSMNFVYDAAINYTPTYAEAAPWNNTGSPAASDLINLKDDAGNTLRFITFNRGSGWTDGNPPSPTTYLNIGTAAYTGDPNTLYTKKVRESFYRKSGGTSTLTFKNLNPALQYKFDIYGGGPASGTASSTQYLISKAVSQGSGSSNTVTLTLNNTNNTTNIASSGYVFPKSDGTISIAVSRATGVSAGLVYINALVMTAQYPAPAPPIAPSGLTLTAPSFNSVNVSWTDNSFNETGFQIWRATTIDGTYSNVGSVAAEATTFTDTPVAGRTTYYYKVRAVNAYGFNETAPLVVTTPNGAPTINNPGTITVRVGETLQHNISATDPENDAISFSTLNLPSFATLVDNGNGTGFVRLIPQSSDIGSYTFTLRAIDNLAAETETTVSVIVLDAALDEAFFVNFNAGSAADAPAPWNNRALGNSAALTTASGQTSSVSITGSGFPSTSNTVGVNTGNNSGIYPDRVMQSGWINNNTTGGGQITILGLDNNKRYNLTLFGSRDEFWFANTNYVINGITKALNGTKNKSNTVRFTGIQPTSGNIVINVWKGTNLNASPVVAQRDGVINAMILESYTIGTTPRKPTDLIAEGISKTAIKLSWKDNAADETGYEISRATNQAGPFTVITTTAANVEEYTNTALTANTGYIYRVRAMKTTGTPSEYTNNALASTFHTILLVSFNYSSAGGQVQAPNPWNNTAAIPAAGLSFNNLKNDVNTATTVDLSIVSHGSGAGNESGFTPGIYPDNALLNYYFYEQFEAPDQYRLSQLPAGFDYDLVFLGNEWSLATINGVPCATDYTVGTTTLTQFNGRNSTMPSYIRGVKPESDNTIDFYVGTNSGARYGILNTLEIRSYTPLNQVFDTEAPSIPAGLVASNITDEGFQVSWNPSTDNVGVGSYEVYLGSTMVTTVTDTFAILTGLQSATMYSVSVRAVDTKLNKSGFSNALQVTTLNSSTEATLYYPTPSGDITVVGTWGTLVGGGGAHPANFTTGHQHFIIDRNANSNAPWIVTGADSRIIVKNGMTLNINSNIAGTVDLEDNATVYVASALPPSFGVLAPTSTVRFSGSSNAIPGANYGNLTLDGTNTSKSFSSGSYTVNGNLNIADGISLAGSAGNNTVLNIHGNLTLAGATTSPSENELLTLNFVSGVTQSISASQTNALRFNSIHVVGLTQLNVIGGATQKTLSLGSATGGGITIDSGAVLNLGKNKLVIEGTGAVNPLNEKGKITINKGDITINSTGTQISNLSFTTNSDTVNILRLNSNVSGQVNIRSRLYVDNAIDMASGRLNSNDLIVLVSTDTHTARIGKIGNNGSVIGKVEFQRYFDAAGRAYRYVGTPVFNTTVNNWKTYLPVTGPFVGSNNANTTASLFYYDSEAGWIGYPDTNTGTSGTSTMDVGRGYSIFVFQGTTSKKLRISGPIQQGNFTYQNLKGNEFPAEEAQGEATPGNGWNLIANPYASPIEWGNAGWIPNGVNATVYIRTYANGAYSYKQWNGEIGDTDFAGIISQGQSFWVQCTSLDPSLTITEDAKYDAANAKFMRAASPRNYLKVTMSDGTRNDNAYVQFKDDATESFDKRYDGLKLANDYFTLSTVANSKNLGINTLSSAFCSRIIPINIEKGTPGQFSLTFSELASFDFALEAKLIDKFLNTVTPIQDGASYSFEITSDPASTGSGRFNLVIGKPAIDQQVSFTSDASVCGGGTATVNLTSTQVGVEYNIINAETILATFTGNGEAMQVNIDASVLAEGSHHITLQAGFSGCDAITLPAESTITYTKTPAVSIDGNKLVSSANTNNQWLLDGQVIAGATQTTFEPTVSGEYSVSVIGANCSVTSEAIIFMVTDIESLGNESVVLYPNPIRNSRFLIQLNGIPEATPLEIEIINAQGIVMDALETVNQREGIQLSAADFPAGLYTVLIRVNGERIERRFIRE</sequence>
<dbReference type="Pfam" id="PF07691">
    <property type="entry name" value="PA14"/>
    <property type="match status" value="1"/>
</dbReference>
<evidence type="ECO:0000313" key="5">
    <source>
        <dbReference type="EMBL" id="RAW01343.1"/>
    </source>
</evidence>
<dbReference type="Gene3D" id="2.60.40.10">
    <property type="entry name" value="Immunoglobulins"/>
    <property type="match status" value="9"/>
</dbReference>
<gene>
    <name evidence="5" type="ORF">DQQ10_10585</name>
</gene>
<evidence type="ECO:0000256" key="1">
    <source>
        <dbReference type="ARBA" id="ARBA00022737"/>
    </source>
</evidence>
<feature type="domain" description="Fibronectin type-III" evidence="3">
    <location>
        <begin position="1798"/>
        <end position="1889"/>
    </location>
</feature>
<dbReference type="PANTHER" id="PTHR46708">
    <property type="entry name" value="TENASCIN"/>
    <property type="match status" value="1"/>
</dbReference>
<dbReference type="EMBL" id="QMFY01000004">
    <property type="protein sequence ID" value="RAW01343.1"/>
    <property type="molecule type" value="Genomic_DNA"/>
</dbReference>
<dbReference type="Gene3D" id="2.60.120.380">
    <property type="match status" value="1"/>
</dbReference>
<dbReference type="Gene3D" id="3.40.50.1820">
    <property type="entry name" value="alpha/beta hydrolase"/>
    <property type="match status" value="1"/>
</dbReference>
<feature type="chain" id="PRO_5017051007" description="Staphylococcus aureus surface protein A" evidence="2">
    <location>
        <begin position="29"/>
        <end position="3136"/>
    </location>
</feature>